<dbReference type="EMBL" id="BJHW01000001">
    <property type="protein sequence ID" value="GDY50855.1"/>
    <property type="molecule type" value="Genomic_DNA"/>
</dbReference>
<proteinExistence type="predicted"/>
<protein>
    <submittedName>
        <fullName evidence="2">Uncharacterized protein</fullName>
    </submittedName>
</protein>
<feature type="region of interest" description="Disordered" evidence="1">
    <location>
        <begin position="1"/>
        <end position="28"/>
    </location>
</feature>
<gene>
    <name evidence="2" type="ORF">SVIO_014780</name>
</gene>
<comment type="caution">
    <text evidence="2">The sequence shown here is derived from an EMBL/GenBank/DDBJ whole genome shotgun (WGS) entry which is preliminary data.</text>
</comment>
<dbReference type="AlphaFoldDB" id="A0A4D4KPM4"/>
<name>A0A4D4KPM4_STRVO</name>
<keyword evidence="3" id="KW-1185">Reference proteome</keyword>
<evidence type="ECO:0000313" key="3">
    <source>
        <dbReference type="Proteomes" id="UP000301309"/>
    </source>
</evidence>
<reference evidence="2 3" key="1">
    <citation type="journal article" date="2020" name="Int. J. Syst. Evol. Microbiol.">
        <title>Reclassification of Streptomyces castelarensis and Streptomyces sporoclivatus as later heterotypic synonyms of Streptomyces antimycoticus.</title>
        <authorList>
            <person name="Komaki H."/>
            <person name="Tamura T."/>
        </authorList>
    </citation>
    <scope>NUCLEOTIDE SEQUENCE [LARGE SCALE GENOMIC DNA]</scope>
    <source>
        <strain evidence="2 3">NBRC 13459</strain>
    </source>
</reference>
<dbReference type="Proteomes" id="UP000301309">
    <property type="component" value="Unassembled WGS sequence"/>
</dbReference>
<evidence type="ECO:0000256" key="1">
    <source>
        <dbReference type="SAM" id="MobiDB-lite"/>
    </source>
</evidence>
<sequence>MKGHWVKGVEHRFRRSTSSPRRPAREATVVRRRLPSFRGYPPEALPTDLTGKYSPWRHWNATGDEAG</sequence>
<organism evidence="2 3">
    <name type="scientific">Streptomyces violaceusniger</name>
    <dbReference type="NCBI Taxonomy" id="68280"/>
    <lineage>
        <taxon>Bacteria</taxon>
        <taxon>Bacillati</taxon>
        <taxon>Actinomycetota</taxon>
        <taxon>Actinomycetes</taxon>
        <taxon>Kitasatosporales</taxon>
        <taxon>Streptomycetaceae</taxon>
        <taxon>Streptomyces</taxon>
        <taxon>Streptomyces violaceusniger group</taxon>
    </lineage>
</organism>
<accession>A0A4D4KPM4</accession>
<evidence type="ECO:0000313" key="2">
    <source>
        <dbReference type="EMBL" id="GDY50855.1"/>
    </source>
</evidence>